<feature type="non-terminal residue" evidence="2">
    <location>
        <position position="150"/>
    </location>
</feature>
<reference evidence="2 3" key="1">
    <citation type="journal article" date="2013" name="Curr. Biol.">
        <title>The Genome of the Foraminiferan Reticulomyxa filosa.</title>
        <authorList>
            <person name="Glockner G."/>
            <person name="Hulsmann N."/>
            <person name="Schleicher M."/>
            <person name="Noegel A.A."/>
            <person name="Eichinger L."/>
            <person name="Gallinger C."/>
            <person name="Pawlowski J."/>
            <person name="Sierra R."/>
            <person name="Euteneuer U."/>
            <person name="Pillet L."/>
            <person name="Moustafa A."/>
            <person name="Platzer M."/>
            <person name="Groth M."/>
            <person name="Szafranski K."/>
            <person name="Schliwa M."/>
        </authorList>
    </citation>
    <scope>NUCLEOTIDE SEQUENCE [LARGE SCALE GENOMIC DNA]</scope>
</reference>
<comment type="caution">
    <text evidence="2">The sequence shown here is derived from an EMBL/GenBank/DDBJ whole genome shotgun (WGS) entry which is preliminary data.</text>
</comment>
<feature type="region of interest" description="Disordered" evidence="1">
    <location>
        <begin position="1"/>
        <end position="22"/>
    </location>
</feature>
<evidence type="ECO:0000256" key="1">
    <source>
        <dbReference type="SAM" id="MobiDB-lite"/>
    </source>
</evidence>
<evidence type="ECO:0000313" key="2">
    <source>
        <dbReference type="EMBL" id="ETO08436.1"/>
    </source>
</evidence>
<name>X6M4A3_RETFI</name>
<dbReference type="Proteomes" id="UP000023152">
    <property type="component" value="Unassembled WGS sequence"/>
</dbReference>
<sequence length="150" mass="17371">MGNKNTTRRPSKKETEQTKQSQHIIGSAFQTLKELPTPLSDPQCVPHKHEILICGGVSKRACYSYHTIKNEYKFICEYPNNKDKNQITLLSFGSNWNGKNKHTLVMKYVSVWSDILDKLNNYNQWIPFTDNHNHPIIIGNQYNNYCGVRA</sequence>
<proteinExistence type="predicted"/>
<feature type="compositionally biased region" description="Basic residues" evidence="1">
    <location>
        <begin position="1"/>
        <end position="11"/>
    </location>
</feature>
<keyword evidence="3" id="KW-1185">Reference proteome</keyword>
<gene>
    <name evidence="2" type="ORF">RFI_28950</name>
</gene>
<dbReference type="EMBL" id="ASPP01025005">
    <property type="protein sequence ID" value="ETO08436.1"/>
    <property type="molecule type" value="Genomic_DNA"/>
</dbReference>
<accession>X6M4A3</accession>
<dbReference type="AlphaFoldDB" id="X6M4A3"/>
<organism evidence="2 3">
    <name type="scientific">Reticulomyxa filosa</name>
    <dbReference type="NCBI Taxonomy" id="46433"/>
    <lineage>
        <taxon>Eukaryota</taxon>
        <taxon>Sar</taxon>
        <taxon>Rhizaria</taxon>
        <taxon>Retaria</taxon>
        <taxon>Foraminifera</taxon>
        <taxon>Monothalamids</taxon>
        <taxon>Reticulomyxidae</taxon>
        <taxon>Reticulomyxa</taxon>
    </lineage>
</organism>
<evidence type="ECO:0000313" key="3">
    <source>
        <dbReference type="Proteomes" id="UP000023152"/>
    </source>
</evidence>
<protein>
    <submittedName>
        <fullName evidence="2">Uncharacterized protein</fullName>
    </submittedName>
</protein>